<feature type="chain" id="PRO_5036980973" evidence="1">
    <location>
        <begin position="30"/>
        <end position="118"/>
    </location>
</feature>
<feature type="signal peptide" evidence="1">
    <location>
        <begin position="1"/>
        <end position="29"/>
    </location>
</feature>
<reference evidence="2" key="1">
    <citation type="submission" date="2021-04" db="EMBL/GenBank/DDBJ databases">
        <title>Genome based classification of Actinospica acidithermotolerans sp. nov., an actinobacterium isolated from an Indonesian hot spring.</title>
        <authorList>
            <person name="Kusuma A.B."/>
            <person name="Putra K.E."/>
            <person name="Nafisah S."/>
            <person name="Loh J."/>
            <person name="Nouioui I."/>
            <person name="Goodfellow M."/>
        </authorList>
    </citation>
    <scope>NUCLEOTIDE SEQUENCE</scope>
    <source>
        <strain evidence="2">CSCA 57</strain>
    </source>
</reference>
<keyword evidence="3" id="KW-1185">Reference proteome</keyword>
<organism evidence="2 3">
    <name type="scientific">Actinospica durhamensis</name>
    <dbReference type="NCBI Taxonomy" id="1508375"/>
    <lineage>
        <taxon>Bacteria</taxon>
        <taxon>Bacillati</taxon>
        <taxon>Actinomycetota</taxon>
        <taxon>Actinomycetes</taxon>
        <taxon>Catenulisporales</taxon>
        <taxon>Actinospicaceae</taxon>
        <taxon>Actinospica</taxon>
    </lineage>
</organism>
<keyword evidence="1" id="KW-0732">Signal</keyword>
<dbReference type="Proteomes" id="UP000675781">
    <property type="component" value="Unassembled WGS sequence"/>
</dbReference>
<evidence type="ECO:0000256" key="1">
    <source>
        <dbReference type="SAM" id="SignalP"/>
    </source>
</evidence>
<proteinExistence type="predicted"/>
<dbReference type="EMBL" id="JAGSOG010000528">
    <property type="protein sequence ID" value="MBR7839652.1"/>
    <property type="molecule type" value="Genomic_DNA"/>
</dbReference>
<comment type="caution">
    <text evidence="2">The sequence shown here is derived from an EMBL/GenBank/DDBJ whole genome shotgun (WGS) entry which is preliminary data.</text>
</comment>
<dbReference type="RefSeq" id="WP_212534076.1">
    <property type="nucleotide sequence ID" value="NZ_JAGSOG010000528.1"/>
</dbReference>
<accession>A0A941IUU8</accession>
<name>A0A941IUU8_9ACTN</name>
<protein>
    <submittedName>
        <fullName evidence="2">Uncharacterized protein</fullName>
    </submittedName>
</protein>
<gene>
    <name evidence="2" type="ORF">KDL01_40750</name>
</gene>
<evidence type="ECO:0000313" key="3">
    <source>
        <dbReference type="Proteomes" id="UP000675781"/>
    </source>
</evidence>
<sequence>MRSKRLRNALALVIGTAMLVFALPGMASAASGGFSYHFVDADGIAQESVLLDPPSRECITLPEVADADTTLPADSPRNRTDATAIVFTEPGCAGDYFSLRPLTGYGSERLKLRSVLFS</sequence>
<evidence type="ECO:0000313" key="2">
    <source>
        <dbReference type="EMBL" id="MBR7839652.1"/>
    </source>
</evidence>
<dbReference type="AlphaFoldDB" id="A0A941IUU8"/>